<sequence length="279" mass="31038">MSSAKGDYVDPGNETEHYDIIIEEEVGESMSSATINIHHDKVQRTPKCHRDIQVSANQCNKHPDFNVQDLIDEGAQCEYSIHSQTSYHSIGSGKPKKKNASTMKGTMLPVDAQSHVSEMASVFCNEAMEDDNKDEDPPEPNYQIEIEEIPTPLGNSNKISIISLPKADNKKKTYSRTNQSTTSMDQLKRKLQSMSVTTNTQTANARSISRVVQPTLTRNASRMSHKSIRSQRAGPDLDGGHKSQVHFNIEILNDTNNDRTIVLRRSVVENGNGKSTLTQ</sequence>
<organism evidence="2 3">
    <name type="scientific">Rhynchophorus ferrugineus</name>
    <name type="common">Red palm weevil</name>
    <name type="synonym">Curculio ferrugineus</name>
    <dbReference type="NCBI Taxonomy" id="354439"/>
    <lineage>
        <taxon>Eukaryota</taxon>
        <taxon>Metazoa</taxon>
        <taxon>Ecdysozoa</taxon>
        <taxon>Arthropoda</taxon>
        <taxon>Hexapoda</taxon>
        <taxon>Insecta</taxon>
        <taxon>Pterygota</taxon>
        <taxon>Neoptera</taxon>
        <taxon>Endopterygota</taxon>
        <taxon>Coleoptera</taxon>
        <taxon>Polyphaga</taxon>
        <taxon>Cucujiformia</taxon>
        <taxon>Curculionidae</taxon>
        <taxon>Dryophthorinae</taxon>
        <taxon>Rhynchophorus</taxon>
    </lineage>
</organism>
<dbReference type="AlphaFoldDB" id="A0A834I9P7"/>
<evidence type="ECO:0000313" key="2">
    <source>
        <dbReference type="EMBL" id="KAF7275062.1"/>
    </source>
</evidence>
<evidence type="ECO:0000313" key="3">
    <source>
        <dbReference type="Proteomes" id="UP000625711"/>
    </source>
</evidence>
<dbReference type="Proteomes" id="UP000625711">
    <property type="component" value="Unassembled WGS sequence"/>
</dbReference>
<feature type="region of interest" description="Disordered" evidence="1">
    <location>
        <begin position="217"/>
        <end position="240"/>
    </location>
</feature>
<proteinExistence type="predicted"/>
<protein>
    <submittedName>
        <fullName evidence="2">Uncharacterized protein</fullName>
    </submittedName>
</protein>
<feature type="non-terminal residue" evidence="2">
    <location>
        <position position="1"/>
    </location>
</feature>
<comment type="caution">
    <text evidence="2">The sequence shown here is derived from an EMBL/GenBank/DDBJ whole genome shotgun (WGS) entry which is preliminary data.</text>
</comment>
<evidence type="ECO:0000256" key="1">
    <source>
        <dbReference type="SAM" id="MobiDB-lite"/>
    </source>
</evidence>
<keyword evidence="3" id="KW-1185">Reference proteome</keyword>
<gene>
    <name evidence="2" type="ORF">GWI33_012221</name>
</gene>
<reference evidence="2" key="1">
    <citation type="submission" date="2020-08" db="EMBL/GenBank/DDBJ databases">
        <title>Genome sequencing and assembly of the red palm weevil Rhynchophorus ferrugineus.</title>
        <authorList>
            <person name="Dias G.B."/>
            <person name="Bergman C.M."/>
            <person name="Manee M."/>
        </authorList>
    </citation>
    <scope>NUCLEOTIDE SEQUENCE</scope>
    <source>
        <strain evidence="2">AA-2017</strain>
        <tissue evidence="2">Whole larva</tissue>
    </source>
</reference>
<accession>A0A834I9P7</accession>
<name>A0A834I9P7_RHYFE</name>
<dbReference type="EMBL" id="JAACXV010011451">
    <property type="protein sequence ID" value="KAF7275062.1"/>
    <property type="molecule type" value="Genomic_DNA"/>
</dbReference>